<evidence type="ECO:0000313" key="3">
    <source>
        <dbReference type="Proteomes" id="UP001357485"/>
    </source>
</evidence>
<dbReference type="Proteomes" id="UP001357485">
    <property type="component" value="Unassembled WGS sequence"/>
</dbReference>
<keyword evidence="3" id="KW-1185">Reference proteome</keyword>
<name>A0ABR0M6L3_9PEZI</name>
<protein>
    <submittedName>
        <fullName evidence="2">Uncharacterized protein</fullName>
    </submittedName>
</protein>
<feature type="chain" id="PRO_5045712623" evidence="1">
    <location>
        <begin position="23"/>
        <end position="251"/>
    </location>
</feature>
<evidence type="ECO:0000313" key="2">
    <source>
        <dbReference type="EMBL" id="KAK5287571.1"/>
    </source>
</evidence>
<feature type="signal peptide" evidence="1">
    <location>
        <begin position="1"/>
        <end position="22"/>
    </location>
</feature>
<evidence type="ECO:0000256" key="1">
    <source>
        <dbReference type="SAM" id="SignalP"/>
    </source>
</evidence>
<reference evidence="2 3" key="1">
    <citation type="submission" date="2023-08" db="EMBL/GenBank/DDBJ databases">
        <title>Black Yeasts Isolated from many extreme environments.</title>
        <authorList>
            <person name="Coleine C."/>
            <person name="Stajich J.E."/>
            <person name="Selbmann L."/>
        </authorList>
    </citation>
    <scope>NUCLEOTIDE SEQUENCE [LARGE SCALE GENOMIC DNA]</scope>
    <source>
        <strain evidence="2 3">CCFEE 536</strain>
    </source>
</reference>
<gene>
    <name evidence="2" type="ORF">LTR16_003738</name>
</gene>
<dbReference type="EMBL" id="JAVRRA010000424">
    <property type="protein sequence ID" value="KAK5287571.1"/>
    <property type="molecule type" value="Genomic_DNA"/>
</dbReference>
<comment type="caution">
    <text evidence="2">The sequence shown here is derived from an EMBL/GenBank/DDBJ whole genome shotgun (WGS) entry which is preliminary data.</text>
</comment>
<organism evidence="2 3">
    <name type="scientific">Cryomyces antarcticus</name>
    <dbReference type="NCBI Taxonomy" id="329879"/>
    <lineage>
        <taxon>Eukaryota</taxon>
        <taxon>Fungi</taxon>
        <taxon>Dikarya</taxon>
        <taxon>Ascomycota</taxon>
        <taxon>Pezizomycotina</taxon>
        <taxon>Dothideomycetes</taxon>
        <taxon>Dothideomycetes incertae sedis</taxon>
        <taxon>Cryomyces</taxon>
    </lineage>
</organism>
<proteinExistence type="predicted"/>
<accession>A0ABR0M6L3</accession>
<sequence>MFINIGKAILLSFLTFTTLTTADDLCISHKRCICVSAHSYGLVEQITYHDGTFPDHTGQVFPFNSTCINAINAFTTPLPHGPQPAPGNFTTYPCFRQAELDWECHVFPAGQGRGVEHGQRPENSLYGGNDDSATRAADVAWANHVKPDGTHRLCRSPTFGRLMFDGTYRKASNRHRKDAEMSAAECEAVCQEQLAGSVALDRKGGEVEEVWGQHCDHWDLPGKHRKHRKAKQAVPCLKSTWTKLRRVSSPA</sequence>
<keyword evidence="1" id="KW-0732">Signal</keyword>